<gene>
    <name evidence="2" type="ORF">PM001_LOCUS21107</name>
</gene>
<accession>A0AAV1UQL1</accession>
<dbReference type="AlphaFoldDB" id="A0AAV1UQL1"/>
<feature type="region of interest" description="Disordered" evidence="1">
    <location>
        <begin position="1"/>
        <end position="20"/>
    </location>
</feature>
<reference evidence="2" key="1">
    <citation type="submission" date="2024-01" db="EMBL/GenBank/DDBJ databases">
        <authorList>
            <person name="Webb A."/>
        </authorList>
    </citation>
    <scope>NUCLEOTIDE SEQUENCE</scope>
    <source>
        <strain evidence="2">Pm1</strain>
    </source>
</reference>
<name>A0AAV1UQL1_9STRA</name>
<dbReference type="Proteomes" id="UP001162060">
    <property type="component" value="Unassembled WGS sequence"/>
</dbReference>
<evidence type="ECO:0000313" key="2">
    <source>
        <dbReference type="EMBL" id="CAK7935957.1"/>
    </source>
</evidence>
<proteinExistence type="predicted"/>
<dbReference type="EMBL" id="CAKLBY020000223">
    <property type="protein sequence ID" value="CAK7935957.1"/>
    <property type="molecule type" value="Genomic_DNA"/>
</dbReference>
<evidence type="ECO:0000256" key="1">
    <source>
        <dbReference type="SAM" id="MobiDB-lite"/>
    </source>
</evidence>
<organism evidence="2 3">
    <name type="scientific">Peronospora matthiolae</name>
    <dbReference type="NCBI Taxonomy" id="2874970"/>
    <lineage>
        <taxon>Eukaryota</taxon>
        <taxon>Sar</taxon>
        <taxon>Stramenopiles</taxon>
        <taxon>Oomycota</taxon>
        <taxon>Peronosporomycetes</taxon>
        <taxon>Peronosporales</taxon>
        <taxon>Peronosporaceae</taxon>
        <taxon>Peronospora</taxon>
    </lineage>
</organism>
<evidence type="ECO:0000313" key="3">
    <source>
        <dbReference type="Proteomes" id="UP001162060"/>
    </source>
</evidence>
<sequence length="161" mass="18426">MSTRDRPNDLLAPSQRENRAHRGVTVTQSHMCVHCARNRLLNCYEQGFLNLQRGVFDLDDYEAGYDAQYCLSAEDDGERATTYEQVLRREYKKDWMRAMKSEIKSLAQHNTCTFVYIPSDRGRSGASGFFEYSEINPGDCKVQGTARGKGIHTASRRGLFR</sequence>
<comment type="caution">
    <text evidence="2">The sequence shown here is derived from an EMBL/GenBank/DDBJ whole genome shotgun (WGS) entry which is preliminary data.</text>
</comment>
<protein>
    <submittedName>
        <fullName evidence="2">Uncharacterized protein</fullName>
    </submittedName>
</protein>